<dbReference type="CDD" id="cd01392">
    <property type="entry name" value="HTH_LacI"/>
    <property type="match status" value="1"/>
</dbReference>
<dbReference type="Gene3D" id="3.40.50.2300">
    <property type="match status" value="2"/>
</dbReference>
<comment type="caution">
    <text evidence="5">The sequence shown here is derived from an EMBL/GenBank/DDBJ whole genome shotgun (WGS) entry which is preliminary data.</text>
</comment>
<keyword evidence="6" id="KW-1185">Reference proteome</keyword>
<dbReference type="SMART" id="SM00354">
    <property type="entry name" value="HTH_LACI"/>
    <property type="match status" value="1"/>
</dbReference>
<keyword evidence="2 5" id="KW-0238">DNA-binding</keyword>
<proteinExistence type="predicted"/>
<dbReference type="Proteomes" id="UP001501536">
    <property type="component" value="Unassembled WGS sequence"/>
</dbReference>
<accession>A0ABP7DZ34</accession>
<dbReference type="Pfam" id="PF00356">
    <property type="entry name" value="LacI"/>
    <property type="match status" value="1"/>
</dbReference>
<keyword evidence="3" id="KW-0804">Transcription</keyword>
<reference evidence="6" key="1">
    <citation type="journal article" date="2019" name="Int. J. Syst. Evol. Microbiol.">
        <title>The Global Catalogue of Microorganisms (GCM) 10K type strain sequencing project: providing services to taxonomists for standard genome sequencing and annotation.</title>
        <authorList>
            <consortium name="The Broad Institute Genomics Platform"/>
            <consortium name="The Broad Institute Genome Sequencing Center for Infectious Disease"/>
            <person name="Wu L."/>
            <person name="Ma J."/>
        </authorList>
    </citation>
    <scope>NUCLEOTIDE SEQUENCE [LARGE SCALE GENOMIC DNA]</scope>
    <source>
        <strain evidence="6">JCM 16961</strain>
    </source>
</reference>
<dbReference type="InterPro" id="IPR010982">
    <property type="entry name" value="Lambda_DNA-bd_dom_sf"/>
</dbReference>
<dbReference type="GO" id="GO:0003677">
    <property type="term" value="F:DNA binding"/>
    <property type="evidence" value="ECO:0007669"/>
    <property type="project" value="UniProtKB-KW"/>
</dbReference>
<dbReference type="InterPro" id="IPR028082">
    <property type="entry name" value="Peripla_BP_I"/>
</dbReference>
<dbReference type="InterPro" id="IPR046335">
    <property type="entry name" value="LacI/GalR-like_sensor"/>
</dbReference>
<protein>
    <submittedName>
        <fullName evidence="5">LacI family DNA-binding transcriptional regulator</fullName>
    </submittedName>
</protein>
<name>A0ABP7DZ34_9MICC</name>
<evidence type="ECO:0000256" key="1">
    <source>
        <dbReference type="ARBA" id="ARBA00023015"/>
    </source>
</evidence>
<dbReference type="RefSeq" id="WP_344885776.1">
    <property type="nucleotide sequence ID" value="NZ_BAABCJ010000007.1"/>
</dbReference>
<dbReference type="Gene3D" id="1.10.260.40">
    <property type="entry name" value="lambda repressor-like DNA-binding domains"/>
    <property type="match status" value="1"/>
</dbReference>
<dbReference type="PANTHER" id="PTHR30146:SF153">
    <property type="entry name" value="LACTOSE OPERON REPRESSOR"/>
    <property type="match status" value="1"/>
</dbReference>
<evidence type="ECO:0000256" key="3">
    <source>
        <dbReference type="ARBA" id="ARBA00023163"/>
    </source>
</evidence>
<dbReference type="PROSITE" id="PS00356">
    <property type="entry name" value="HTH_LACI_1"/>
    <property type="match status" value="1"/>
</dbReference>
<dbReference type="SUPFAM" id="SSF47413">
    <property type="entry name" value="lambda repressor-like DNA-binding domains"/>
    <property type="match status" value="1"/>
</dbReference>
<dbReference type="InterPro" id="IPR000843">
    <property type="entry name" value="HTH_LacI"/>
</dbReference>
<dbReference type="EMBL" id="BAABCJ010000007">
    <property type="protein sequence ID" value="GAA3712147.1"/>
    <property type="molecule type" value="Genomic_DNA"/>
</dbReference>
<dbReference type="PANTHER" id="PTHR30146">
    <property type="entry name" value="LACI-RELATED TRANSCRIPTIONAL REPRESSOR"/>
    <property type="match status" value="1"/>
</dbReference>
<dbReference type="SUPFAM" id="SSF53822">
    <property type="entry name" value="Periplasmic binding protein-like I"/>
    <property type="match status" value="1"/>
</dbReference>
<evidence type="ECO:0000259" key="4">
    <source>
        <dbReference type="PROSITE" id="PS50932"/>
    </source>
</evidence>
<keyword evidence="1" id="KW-0805">Transcription regulation</keyword>
<evidence type="ECO:0000256" key="2">
    <source>
        <dbReference type="ARBA" id="ARBA00023125"/>
    </source>
</evidence>
<feature type="domain" description="HTH lacI-type" evidence="4">
    <location>
        <begin position="7"/>
        <end position="61"/>
    </location>
</feature>
<dbReference type="PROSITE" id="PS50932">
    <property type="entry name" value="HTH_LACI_2"/>
    <property type="match status" value="1"/>
</dbReference>
<dbReference type="Pfam" id="PF13377">
    <property type="entry name" value="Peripla_BP_3"/>
    <property type="match status" value="1"/>
</dbReference>
<gene>
    <name evidence="5" type="ORF">GCM10022377_27040</name>
</gene>
<evidence type="ECO:0000313" key="6">
    <source>
        <dbReference type="Proteomes" id="UP001501536"/>
    </source>
</evidence>
<evidence type="ECO:0000313" key="5">
    <source>
        <dbReference type="EMBL" id="GAA3712147.1"/>
    </source>
</evidence>
<sequence length="339" mass="36277">MARAQQVKIRDVAQAAGVSITAVSHALNGKGTLSEATRERIKAVAERMGYQADALARGLRRAPLGAIGIVVRSLDSLGEYYVPGVDVFQRTLGVLSAKALERGLAPMLVPDLTGRSIPMISFMLDGYIVLNPHRNDPVVELLRNRGIPYVTQGADPQRPEFQAWASEDDAASCRTVLEHFAAEGARRPVLVAGTDQNAWNLDSEAAYRAWCDEHGAEPRVYRVPEGAGVQGGIDAVGRILAEGRPDAVYALTGRHAAGVQSGLQSTGLDVPADVLVATGSDSEHARHSRPPISAIQFNPEATCNDLLDLLEQSIAGEPAVAHRRAATRFRPRSSSRRSG</sequence>
<organism evidence="5 6">
    <name type="scientific">Zhihengliuella alba</name>
    <dbReference type="NCBI Taxonomy" id="547018"/>
    <lineage>
        <taxon>Bacteria</taxon>
        <taxon>Bacillati</taxon>
        <taxon>Actinomycetota</taxon>
        <taxon>Actinomycetes</taxon>
        <taxon>Micrococcales</taxon>
        <taxon>Micrococcaceae</taxon>
        <taxon>Zhihengliuella</taxon>
    </lineage>
</organism>